<dbReference type="AlphaFoldDB" id="G7KJ98"/>
<feature type="compositionally biased region" description="Basic and acidic residues" evidence="7">
    <location>
        <begin position="72"/>
        <end position="85"/>
    </location>
</feature>
<reference evidence="10 12" key="2">
    <citation type="journal article" date="2014" name="BMC Genomics">
        <title>An improved genome release (version Mt4.0) for the model legume Medicago truncatula.</title>
        <authorList>
            <person name="Tang H."/>
            <person name="Krishnakumar V."/>
            <person name="Bidwell S."/>
            <person name="Rosen B."/>
            <person name="Chan A."/>
            <person name="Zhou S."/>
            <person name="Gentzbittel L."/>
            <person name="Childs K.L."/>
            <person name="Yandell M."/>
            <person name="Gundlach H."/>
            <person name="Mayer K.F."/>
            <person name="Schwartz D.C."/>
            <person name="Town C.D."/>
        </authorList>
    </citation>
    <scope>GENOME REANNOTATION</scope>
    <source>
        <strain evidence="11 12">cv. Jemalong A17</strain>
    </source>
</reference>
<dbReference type="HOGENOM" id="CLU_023960_1_0_1"/>
<comment type="function">
    <text evidence="6">This promotes the activity of RNA polymerase II.</text>
</comment>
<dbReference type="Gene3D" id="3.40.50.1000">
    <property type="entry name" value="HAD superfamily/HAD-like"/>
    <property type="match status" value="1"/>
</dbReference>
<dbReference type="SUPFAM" id="SSF56784">
    <property type="entry name" value="HAD-like"/>
    <property type="match status" value="1"/>
</dbReference>
<dbReference type="InterPro" id="IPR011947">
    <property type="entry name" value="FCP1_euk"/>
</dbReference>
<reference evidence="10 12" key="1">
    <citation type="journal article" date="2011" name="Nature">
        <title>The Medicago genome provides insight into the evolution of rhizobial symbioses.</title>
        <authorList>
            <person name="Young N.D."/>
            <person name="Debelle F."/>
            <person name="Oldroyd G.E."/>
            <person name="Geurts R."/>
            <person name="Cannon S.B."/>
            <person name="Udvardi M.K."/>
            <person name="Benedito V.A."/>
            <person name="Mayer K.F."/>
            <person name="Gouzy J."/>
            <person name="Schoof H."/>
            <person name="Van de Peer Y."/>
            <person name="Proost S."/>
            <person name="Cook D.R."/>
            <person name="Meyers B.C."/>
            <person name="Spannagl M."/>
            <person name="Cheung F."/>
            <person name="De Mita S."/>
            <person name="Krishnakumar V."/>
            <person name="Gundlach H."/>
            <person name="Zhou S."/>
            <person name="Mudge J."/>
            <person name="Bharti A.K."/>
            <person name="Murray J.D."/>
            <person name="Naoumkina M.A."/>
            <person name="Rosen B."/>
            <person name="Silverstein K.A."/>
            <person name="Tang H."/>
            <person name="Rombauts S."/>
            <person name="Zhao P.X."/>
            <person name="Zhou P."/>
            <person name="Barbe V."/>
            <person name="Bardou P."/>
            <person name="Bechner M."/>
            <person name="Bellec A."/>
            <person name="Berger A."/>
            <person name="Berges H."/>
            <person name="Bidwell S."/>
            <person name="Bisseling T."/>
            <person name="Choisne N."/>
            <person name="Couloux A."/>
            <person name="Denny R."/>
            <person name="Deshpande S."/>
            <person name="Dai X."/>
            <person name="Doyle J.J."/>
            <person name="Dudez A.M."/>
            <person name="Farmer A.D."/>
            <person name="Fouteau S."/>
            <person name="Franken C."/>
            <person name="Gibelin C."/>
            <person name="Gish J."/>
            <person name="Goldstein S."/>
            <person name="Gonzalez A.J."/>
            <person name="Green P.J."/>
            <person name="Hallab A."/>
            <person name="Hartog M."/>
            <person name="Hua A."/>
            <person name="Humphray S.J."/>
            <person name="Jeong D.H."/>
            <person name="Jing Y."/>
            <person name="Jocker A."/>
            <person name="Kenton S.M."/>
            <person name="Kim D.J."/>
            <person name="Klee K."/>
            <person name="Lai H."/>
            <person name="Lang C."/>
            <person name="Lin S."/>
            <person name="Macmil S.L."/>
            <person name="Magdelenat G."/>
            <person name="Matthews L."/>
            <person name="McCorrison J."/>
            <person name="Monaghan E.L."/>
            <person name="Mun J.H."/>
            <person name="Najar F.Z."/>
            <person name="Nicholson C."/>
            <person name="Noirot C."/>
            <person name="O'Bleness M."/>
            <person name="Paule C.R."/>
            <person name="Poulain J."/>
            <person name="Prion F."/>
            <person name="Qin B."/>
            <person name="Qu C."/>
            <person name="Retzel E.F."/>
            <person name="Riddle C."/>
            <person name="Sallet E."/>
            <person name="Samain S."/>
            <person name="Samson N."/>
            <person name="Sanders I."/>
            <person name="Saurat O."/>
            <person name="Scarpelli C."/>
            <person name="Schiex T."/>
            <person name="Segurens B."/>
            <person name="Severin A.J."/>
            <person name="Sherrier D.J."/>
            <person name="Shi R."/>
            <person name="Sims S."/>
            <person name="Singer S.R."/>
            <person name="Sinharoy S."/>
            <person name="Sterck L."/>
            <person name="Viollet A."/>
            <person name="Wang B.B."/>
            <person name="Wang K."/>
            <person name="Wang M."/>
            <person name="Wang X."/>
            <person name="Warfsmann J."/>
            <person name="Weissenbach J."/>
            <person name="White D.D."/>
            <person name="White J.D."/>
            <person name="Wiley G.B."/>
            <person name="Wincker P."/>
            <person name="Xing Y."/>
            <person name="Yang L."/>
            <person name="Yao Z."/>
            <person name="Ying F."/>
            <person name="Zhai J."/>
            <person name="Zhou L."/>
            <person name="Zuber A."/>
            <person name="Denarie J."/>
            <person name="Dixon R.A."/>
            <person name="May G.D."/>
            <person name="Schwartz D.C."/>
            <person name="Rogers J."/>
            <person name="Quetier F."/>
            <person name="Town C.D."/>
            <person name="Roe B.A."/>
        </authorList>
    </citation>
    <scope>NUCLEOTIDE SEQUENCE [LARGE SCALE GENOMIC DNA]</scope>
    <source>
        <strain evidence="10">A17</strain>
        <strain evidence="11 12">cv. Jemalong A17</strain>
    </source>
</reference>
<keyword evidence="12" id="KW-1185">Reference proteome</keyword>
<accession>G7KJ98</accession>
<feature type="region of interest" description="Disordered" evidence="7">
    <location>
        <begin position="1"/>
        <end position="97"/>
    </location>
</feature>
<evidence type="ECO:0000313" key="12">
    <source>
        <dbReference type="Proteomes" id="UP000002051"/>
    </source>
</evidence>
<dbReference type="InterPro" id="IPR036420">
    <property type="entry name" value="BRCT_dom_sf"/>
</dbReference>
<evidence type="ECO:0000313" key="10">
    <source>
        <dbReference type="EMBL" id="AES77116.2"/>
    </source>
</evidence>
<feature type="domain" description="FCP1 homology" evidence="9">
    <location>
        <begin position="160"/>
        <end position="331"/>
    </location>
</feature>
<evidence type="ECO:0000256" key="3">
    <source>
        <dbReference type="ARBA" id="ARBA00023242"/>
    </source>
</evidence>
<evidence type="ECO:0000256" key="2">
    <source>
        <dbReference type="ARBA" id="ARBA00022801"/>
    </source>
</evidence>
<evidence type="ECO:0000259" key="9">
    <source>
        <dbReference type="PROSITE" id="PS50969"/>
    </source>
</evidence>
<dbReference type="EC" id="3.1.3.16" evidence="6"/>
<dbReference type="EMBL" id="CM001222">
    <property type="protein sequence ID" value="AES77116.2"/>
    <property type="molecule type" value="Genomic_DNA"/>
</dbReference>
<dbReference type="Pfam" id="PF03031">
    <property type="entry name" value="NIF"/>
    <property type="match status" value="1"/>
</dbReference>
<dbReference type="PROSITE" id="PS50172">
    <property type="entry name" value="BRCT"/>
    <property type="match status" value="1"/>
</dbReference>
<feature type="compositionally biased region" description="Polar residues" evidence="7">
    <location>
        <begin position="86"/>
        <end position="97"/>
    </location>
</feature>
<name>G7KJ98_MEDTR</name>
<evidence type="ECO:0000256" key="5">
    <source>
        <dbReference type="ARBA" id="ARBA00048336"/>
    </source>
</evidence>
<dbReference type="NCBIfam" id="TIGR02250">
    <property type="entry name" value="FCP1_euk"/>
    <property type="match status" value="1"/>
</dbReference>
<dbReference type="PANTHER" id="PTHR23081:SF36">
    <property type="entry name" value="RNA POLYMERASE II SUBUNIT A C-TERMINAL DOMAIN PHOSPHATASE"/>
    <property type="match status" value="1"/>
</dbReference>
<reference evidence="11" key="3">
    <citation type="submission" date="2015-04" db="UniProtKB">
        <authorList>
            <consortium name="EnsemblPlants"/>
        </authorList>
    </citation>
    <scope>IDENTIFICATION</scope>
    <source>
        <strain evidence="11">cv. Jemalong A17</strain>
    </source>
</reference>
<dbReference type="GO" id="GO:0008420">
    <property type="term" value="F:RNA polymerase II CTD heptapeptide repeat phosphatase activity"/>
    <property type="evidence" value="ECO:0000318"/>
    <property type="project" value="GO_Central"/>
</dbReference>
<evidence type="ECO:0000256" key="6">
    <source>
        <dbReference type="RuleBase" id="RU366066"/>
    </source>
</evidence>
<evidence type="ECO:0000256" key="7">
    <source>
        <dbReference type="SAM" id="MobiDB-lite"/>
    </source>
</evidence>
<comment type="subcellular location">
    <subcellularLocation>
        <location evidence="1 6">Nucleus</location>
    </subcellularLocation>
</comment>
<dbReference type="CDD" id="cd07521">
    <property type="entry name" value="HAD_FCP1-like"/>
    <property type="match status" value="1"/>
</dbReference>
<evidence type="ECO:0000313" key="11">
    <source>
        <dbReference type="EnsemblPlants" id="AES77116"/>
    </source>
</evidence>
<sequence>MNPSFPAVEARKEKQSLEFGDPLRVKMSDDETEFPDSTDSSGSTDELIEKLEDELDDDGADNSSSDEEAESQDSRIKRLKSDSTSETKASTSAGTAEQKLVSSVNVDGCMHPGSFGGICIHCGQKVDGESGVSFGYIHKGLKLDDKEISRVRSRDVKNLLNRRKLCLVLDLDHTLLNTTSLHRLSPEEMHLKTHTDSLEDISKGSLFMLEHVQVMTKLRPFVRTFLKEASEMFEMYIYTMGDRQYSLEMARLLDPQGEYFKDKVISRDDGTQKNVKDLDLVLGTENSIVILDDKEEVWPKYRDNLILMERYHFFNSSCQDFGLQCKSLAALNIDENEIDGALAKILEVLRQINYKFFDELQGDLVDRDVRQVLSSFRGEVLRGCVIVFSLNFHGDLRILRRIAERLGATCLKKLDPTVTHVIGTDFVTKESRWAVQEKKFLVSRRWLEAANFFLQKQPEENFLVKIH</sequence>
<dbReference type="InterPro" id="IPR023214">
    <property type="entry name" value="HAD_sf"/>
</dbReference>
<dbReference type="InterPro" id="IPR001357">
    <property type="entry name" value="BRCT_dom"/>
</dbReference>
<feature type="compositionally biased region" description="Acidic residues" evidence="7">
    <location>
        <begin position="51"/>
        <end position="71"/>
    </location>
</feature>
<dbReference type="Pfam" id="PF00533">
    <property type="entry name" value="BRCT"/>
    <property type="match status" value="1"/>
</dbReference>
<dbReference type="PROSITE" id="PS50969">
    <property type="entry name" value="FCP1"/>
    <property type="match status" value="1"/>
</dbReference>
<evidence type="ECO:0000259" key="8">
    <source>
        <dbReference type="PROSITE" id="PS50172"/>
    </source>
</evidence>
<comment type="catalytic activity">
    <reaction evidence="4 6">
        <text>O-phospho-L-seryl-[protein] + H2O = L-seryl-[protein] + phosphate</text>
        <dbReference type="Rhea" id="RHEA:20629"/>
        <dbReference type="Rhea" id="RHEA-COMP:9863"/>
        <dbReference type="Rhea" id="RHEA-COMP:11604"/>
        <dbReference type="ChEBI" id="CHEBI:15377"/>
        <dbReference type="ChEBI" id="CHEBI:29999"/>
        <dbReference type="ChEBI" id="CHEBI:43474"/>
        <dbReference type="ChEBI" id="CHEBI:83421"/>
        <dbReference type="EC" id="3.1.3.16"/>
    </reaction>
</comment>
<dbReference type="PANTHER" id="PTHR23081">
    <property type="entry name" value="RNA POLYMERASE II CTD PHOSPHATASE"/>
    <property type="match status" value="1"/>
</dbReference>
<protein>
    <recommendedName>
        <fullName evidence="6">RNA polymerase II C-terminal domain phosphatase-like</fullName>
        <ecNumber evidence="6">3.1.3.16</ecNumber>
    </recommendedName>
</protein>
<dbReference type="SUPFAM" id="SSF52113">
    <property type="entry name" value="BRCT domain"/>
    <property type="match status" value="1"/>
</dbReference>
<dbReference type="CDD" id="cd17729">
    <property type="entry name" value="BRCT_CTDP1"/>
    <property type="match status" value="1"/>
</dbReference>
<feature type="domain" description="BRCT" evidence="8">
    <location>
        <begin position="376"/>
        <end position="464"/>
    </location>
</feature>
<dbReference type="SMART" id="SM00577">
    <property type="entry name" value="CPDc"/>
    <property type="match status" value="1"/>
</dbReference>
<keyword evidence="3 6" id="KW-0539">Nucleus</keyword>
<evidence type="ECO:0000256" key="4">
    <source>
        <dbReference type="ARBA" id="ARBA00047761"/>
    </source>
</evidence>
<dbReference type="EnsemblPlants" id="AES77116">
    <property type="protein sequence ID" value="AES77116"/>
    <property type="gene ID" value="MTR_6g092010"/>
</dbReference>
<feature type="compositionally biased region" description="Basic and acidic residues" evidence="7">
    <location>
        <begin position="9"/>
        <end position="29"/>
    </location>
</feature>
<proteinExistence type="predicted"/>
<dbReference type="STRING" id="3880.G7KJ98"/>
<keyword evidence="2 6" id="KW-0378">Hydrolase</keyword>
<dbReference type="Gene3D" id="3.40.50.10190">
    <property type="entry name" value="BRCT domain"/>
    <property type="match status" value="1"/>
</dbReference>
<gene>
    <name evidence="10" type="ordered locus">MTR_6g092010</name>
</gene>
<comment type="catalytic activity">
    <reaction evidence="5 6">
        <text>O-phospho-L-threonyl-[protein] + H2O = L-threonyl-[protein] + phosphate</text>
        <dbReference type="Rhea" id="RHEA:47004"/>
        <dbReference type="Rhea" id="RHEA-COMP:11060"/>
        <dbReference type="Rhea" id="RHEA-COMP:11605"/>
        <dbReference type="ChEBI" id="CHEBI:15377"/>
        <dbReference type="ChEBI" id="CHEBI:30013"/>
        <dbReference type="ChEBI" id="CHEBI:43474"/>
        <dbReference type="ChEBI" id="CHEBI:61977"/>
        <dbReference type="EC" id="3.1.3.16"/>
    </reaction>
</comment>
<accession>A0A0C3W0G8</accession>
<organism evidence="10 12">
    <name type="scientific">Medicago truncatula</name>
    <name type="common">Barrel medic</name>
    <name type="synonym">Medicago tribuloides</name>
    <dbReference type="NCBI Taxonomy" id="3880"/>
    <lineage>
        <taxon>Eukaryota</taxon>
        <taxon>Viridiplantae</taxon>
        <taxon>Streptophyta</taxon>
        <taxon>Embryophyta</taxon>
        <taxon>Tracheophyta</taxon>
        <taxon>Spermatophyta</taxon>
        <taxon>Magnoliopsida</taxon>
        <taxon>eudicotyledons</taxon>
        <taxon>Gunneridae</taxon>
        <taxon>Pentapetalae</taxon>
        <taxon>rosids</taxon>
        <taxon>fabids</taxon>
        <taxon>Fabales</taxon>
        <taxon>Fabaceae</taxon>
        <taxon>Papilionoideae</taxon>
        <taxon>50 kb inversion clade</taxon>
        <taxon>NPAAA clade</taxon>
        <taxon>Hologalegina</taxon>
        <taxon>IRL clade</taxon>
        <taxon>Trifolieae</taxon>
        <taxon>Medicago</taxon>
    </lineage>
</organism>
<dbReference type="InterPro" id="IPR039189">
    <property type="entry name" value="Fcp1"/>
</dbReference>
<dbReference type="FunFam" id="3.40.50.1000:FF:000125">
    <property type="entry name" value="RNA polymerase II C-terminal domain phosphatase-like 4"/>
    <property type="match status" value="1"/>
</dbReference>
<evidence type="ECO:0000256" key="1">
    <source>
        <dbReference type="ARBA" id="ARBA00004123"/>
    </source>
</evidence>
<dbReference type="Proteomes" id="UP000002051">
    <property type="component" value="Chromosome 6"/>
</dbReference>
<dbReference type="InterPro" id="IPR004274">
    <property type="entry name" value="FCP1_dom"/>
</dbReference>
<dbReference type="InterPro" id="IPR036412">
    <property type="entry name" value="HAD-like_sf"/>
</dbReference>
<dbReference type="GO" id="GO:0005634">
    <property type="term" value="C:nucleus"/>
    <property type="evidence" value="ECO:0007669"/>
    <property type="project" value="UniProtKB-SubCell"/>
</dbReference>